<dbReference type="AlphaFoldDB" id="A0A6V7PN76"/>
<evidence type="ECO:0000256" key="3">
    <source>
        <dbReference type="SAM" id="MobiDB-lite"/>
    </source>
</evidence>
<dbReference type="EMBL" id="LR862150">
    <property type="protein sequence ID" value="CAD1832299.1"/>
    <property type="molecule type" value="Genomic_DNA"/>
</dbReference>
<reference evidence="4" key="1">
    <citation type="submission" date="2020-07" db="EMBL/GenBank/DDBJ databases">
        <authorList>
            <person name="Lin J."/>
        </authorList>
    </citation>
    <scope>NUCLEOTIDE SEQUENCE</scope>
</reference>
<name>A0A6V7PN76_ANACO</name>
<sequence>MRILNWVQNKFNGREEKKRSNEFSSSASHNPIKDVRNEEIDNWPRSLLSIGTFGNKDLNDAPHDESLEDRRASQDVLDFTLEEAKKLHEELAKLLRRRSKSSFRRSSSGEDERANLPLDRFLNCPSSLEVNRTVGNKNTDNSDYNEINGDLSPNTKIILCKARDLLASKRDAIKQRSLTFLLKKMFVCRGGFAPAPSFKDPLMESKTEKILRTIIHKKMFSQSASPSTTTKRCLENKPTERTRKCDREEEERGEGGCKWVKTDADYIVLEM</sequence>
<evidence type="ECO:0000256" key="1">
    <source>
        <dbReference type="ARBA" id="ARBA00022604"/>
    </source>
</evidence>
<comment type="similarity">
    <text evidence="2">Belongs to the LAZY family.</text>
</comment>
<feature type="region of interest" description="Disordered" evidence="3">
    <location>
        <begin position="15"/>
        <end position="35"/>
    </location>
</feature>
<evidence type="ECO:0000313" key="4">
    <source>
        <dbReference type="EMBL" id="CAD1832299.1"/>
    </source>
</evidence>
<dbReference type="PANTHER" id="PTHR34045">
    <property type="entry name" value="OS03G0406300 PROTEIN"/>
    <property type="match status" value="1"/>
</dbReference>
<dbReference type="GO" id="GO:0040008">
    <property type="term" value="P:regulation of growth"/>
    <property type="evidence" value="ECO:0007669"/>
    <property type="project" value="InterPro"/>
</dbReference>
<feature type="compositionally biased region" description="Basic and acidic residues" evidence="3">
    <location>
        <begin position="232"/>
        <end position="247"/>
    </location>
</feature>
<feature type="region of interest" description="Disordered" evidence="3">
    <location>
        <begin position="221"/>
        <end position="253"/>
    </location>
</feature>
<dbReference type="InterPro" id="IPR044683">
    <property type="entry name" value="LAZY"/>
</dbReference>
<dbReference type="GO" id="GO:0009630">
    <property type="term" value="P:gravitropism"/>
    <property type="evidence" value="ECO:0007669"/>
    <property type="project" value="InterPro"/>
</dbReference>
<keyword evidence="1" id="KW-0341">Growth regulation</keyword>
<proteinExistence type="inferred from homology"/>
<accession>A0A6V7PN76</accession>
<feature type="compositionally biased region" description="Polar residues" evidence="3">
    <location>
        <begin position="221"/>
        <end position="231"/>
    </location>
</feature>
<gene>
    <name evidence="4" type="ORF">CB5_LOCUS15510</name>
</gene>
<organism evidence="4">
    <name type="scientific">Ananas comosus var. bracteatus</name>
    <name type="common">red pineapple</name>
    <dbReference type="NCBI Taxonomy" id="296719"/>
    <lineage>
        <taxon>Eukaryota</taxon>
        <taxon>Viridiplantae</taxon>
        <taxon>Streptophyta</taxon>
        <taxon>Embryophyta</taxon>
        <taxon>Tracheophyta</taxon>
        <taxon>Spermatophyta</taxon>
        <taxon>Magnoliopsida</taxon>
        <taxon>Liliopsida</taxon>
        <taxon>Poales</taxon>
        <taxon>Bromeliaceae</taxon>
        <taxon>Bromelioideae</taxon>
        <taxon>Ananas</taxon>
    </lineage>
</organism>
<evidence type="ECO:0000256" key="2">
    <source>
        <dbReference type="ARBA" id="ARBA00024198"/>
    </source>
</evidence>
<protein>
    <submittedName>
        <fullName evidence="4">Uncharacterized protein</fullName>
    </submittedName>
</protein>
<dbReference type="PANTHER" id="PTHR34045:SF3">
    <property type="entry name" value="PROTEIN LAZY 4"/>
    <property type="match status" value="1"/>
</dbReference>